<dbReference type="Proteomes" id="UP000308730">
    <property type="component" value="Unassembled WGS sequence"/>
</dbReference>
<name>A0A4S4LME3_9APHY</name>
<organism evidence="2 3">
    <name type="scientific">Antrodiella citrinella</name>
    <dbReference type="NCBI Taxonomy" id="2447956"/>
    <lineage>
        <taxon>Eukaryota</taxon>
        <taxon>Fungi</taxon>
        <taxon>Dikarya</taxon>
        <taxon>Basidiomycota</taxon>
        <taxon>Agaricomycotina</taxon>
        <taxon>Agaricomycetes</taxon>
        <taxon>Polyporales</taxon>
        <taxon>Steccherinaceae</taxon>
        <taxon>Antrodiella</taxon>
    </lineage>
</organism>
<comment type="caution">
    <text evidence="2">The sequence shown here is derived from an EMBL/GenBank/DDBJ whole genome shotgun (WGS) entry which is preliminary data.</text>
</comment>
<evidence type="ECO:0000313" key="3">
    <source>
        <dbReference type="Proteomes" id="UP000308730"/>
    </source>
</evidence>
<evidence type="ECO:0000256" key="1">
    <source>
        <dbReference type="SAM" id="Phobius"/>
    </source>
</evidence>
<gene>
    <name evidence="2" type="ORF">EUX98_g9762</name>
</gene>
<keyword evidence="1" id="KW-1133">Transmembrane helix</keyword>
<protein>
    <submittedName>
        <fullName evidence="2">Uncharacterized protein</fullName>
    </submittedName>
</protein>
<accession>A0A4S4LME3</accession>
<evidence type="ECO:0000313" key="2">
    <source>
        <dbReference type="EMBL" id="THH13057.1"/>
    </source>
</evidence>
<keyword evidence="3" id="KW-1185">Reference proteome</keyword>
<keyword evidence="1" id="KW-0472">Membrane</keyword>
<reference evidence="2 3" key="1">
    <citation type="submission" date="2019-02" db="EMBL/GenBank/DDBJ databases">
        <title>Genome sequencing of the rare red list fungi Antrodiella citrinella (Flaviporus citrinellus).</title>
        <authorList>
            <person name="Buettner E."/>
            <person name="Kellner H."/>
        </authorList>
    </citation>
    <scope>NUCLEOTIDE SEQUENCE [LARGE SCALE GENOMIC DNA]</scope>
    <source>
        <strain evidence="2 3">DSM 108506</strain>
    </source>
</reference>
<dbReference type="AlphaFoldDB" id="A0A4S4LME3"/>
<keyword evidence="1" id="KW-0812">Transmembrane</keyword>
<sequence>AALTVTSVRHDAVAVVIVEADIVALGTSLVAIAYYSKLIRRRGWPEADMAFLVVVFVHAPRLT</sequence>
<feature type="transmembrane region" description="Helical" evidence="1">
    <location>
        <begin position="12"/>
        <end position="35"/>
    </location>
</feature>
<feature type="non-terminal residue" evidence="2">
    <location>
        <position position="1"/>
    </location>
</feature>
<proteinExistence type="predicted"/>
<dbReference type="EMBL" id="SGPM01001125">
    <property type="protein sequence ID" value="THH13057.1"/>
    <property type="molecule type" value="Genomic_DNA"/>
</dbReference>